<dbReference type="EMBL" id="FLQV01002634">
    <property type="protein sequence ID" value="SBT01652.1"/>
    <property type="molecule type" value="Genomic_DNA"/>
</dbReference>
<evidence type="ECO:0000256" key="1">
    <source>
        <dbReference type="SAM" id="Phobius"/>
    </source>
</evidence>
<keyword evidence="1" id="KW-0812">Transmembrane</keyword>
<organism evidence="3 4">
    <name type="scientific">Plasmodium ovale curtisi</name>
    <dbReference type="NCBI Taxonomy" id="864141"/>
    <lineage>
        <taxon>Eukaryota</taxon>
        <taxon>Sar</taxon>
        <taxon>Alveolata</taxon>
        <taxon>Apicomplexa</taxon>
        <taxon>Aconoidasida</taxon>
        <taxon>Haemosporida</taxon>
        <taxon>Plasmodiidae</taxon>
        <taxon>Plasmodium</taxon>
        <taxon>Plasmodium (Plasmodium)</taxon>
    </lineage>
</organism>
<evidence type="ECO:0000313" key="4">
    <source>
        <dbReference type="Proteomes" id="UP000078546"/>
    </source>
</evidence>
<name>A0A1A8XAJ0_PLAOA</name>
<evidence type="ECO:0000313" key="5">
    <source>
        <dbReference type="Proteomes" id="UP000078560"/>
    </source>
</evidence>
<protein>
    <submittedName>
        <fullName evidence="3">Uncharacterized protein</fullName>
    </submittedName>
</protein>
<reference evidence="4 5" key="1">
    <citation type="submission" date="2016-05" db="EMBL/GenBank/DDBJ databases">
        <authorList>
            <person name="Naeem Raeece"/>
        </authorList>
    </citation>
    <scope>NUCLEOTIDE SEQUENCE [LARGE SCALE GENOMIC DNA]</scope>
</reference>
<feature type="transmembrane region" description="Helical" evidence="1">
    <location>
        <begin position="37"/>
        <end position="59"/>
    </location>
</feature>
<accession>A0A1A8XAJ0</accession>
<dbReference type="EMBL" id="FLQU01000675">
    <property type="protein sequence ID" value="SBS89040.1"/>
    <property type="molecule type" value="Genomic_DNA"/>
</dbReference>
<proteinExistence type="predicted"/>
<evidence type="ECO:0000313" key="2">
    <source>
        <dbReference type="EMBL" id="SBS89040.1"/>
    </source>
</evidence>
<reference evidence="3" key="2">
    <citation type="submission" date="2016-05" db="EMBL/GenBank/DDBJ databases">
        <authorList>
            <person name="Lavstsen T."/>
            <person name="Jespersen J.S."/>
        </authorList>
    </citation>
    <scope>NUCLEOTIDE SEQUENCE [LARGE SCALE GENOMIC DNA]</scope>
</reference>
<dbReference type="AlphaFoldDB" id="A0A1A8XAJ0"/>
<evidence type="ECO:0000313" key="3">
    <source>
        <dbReference type="EMBL" id="SBT01652.1"/>
    </source>
</evidence>
<keyword evidence="1" id="KW-1133">Transmembrane helix</keyword>
<keyword evidence="1" id="KW-0472">Membrane</keyword>
<dbReference type="Proteomes" id="UP000078546">
    <property type="component" value="Unassembled WGS sequence"/>
</dbReference>
<gene>
    <name evidence="3" type="ORF">POVCU1_068500</name>
    <name evidence="2" type="ORF">POVCU2_0051910</name>
</gene>
<sequence length="90" mass="10602">MSNPTSNYDPKVAATLYETFGDYMMKPTVVGECSCSYALNVFLGVLLFNVMMYLAYIVGKKVKNDKYRKKKTERDRKREIFQKLKYHGYY</sequence>
<dbReference type="Proteomes" id="UP000078560">
    <property type="component" value="Unassembled WGS sequence"/>
</dbReference>